<feature type="transmembrane region" description="Helical" evidence="1">
    <location>
        <begin position="56"/>
        <end position="74"/>
    </location>
</feature>
<comment type="caution">
    <text evidence="2">The sequence shown here is derived from an EMBL/GenBank/DDBJ whole genome shotgun (WGS) entry which is preliminary data.</text>
</comment>
<feature type="transmembrane region" description="Helical" evidence="1">
    <location>
        <begin position="12"/>
        <end position="36"/>
    </location>
</feature>
<organism evidence="2 3">
    <name type="scientific">Microbacterium endophyticum</name>
    <dbReference type="NCBI Taxonomy" id="1526412"/>
    <lineage>
        <taxon>Bacteria</taxon>
        <taxon>Bacillati</taxon>
        <taxon>Actinomycetota</taxon>
        <taxon>Actinomycetes</taxon>
        <taxon>Micrococcales</taxon>
        <taxon>Microbacteriaceae</taxon>
        <taxon>Microbacterium</taxon>
    </lineage>
</organism>
<dbReference type="AlphaFoldDB" id="A0A7W4YLG6"/>
<keyword evidence="3" id="KW-1185">Reference proteome</keyword>
<reference evidence="2 3" key="1">
    <citation type="submission" date="2020-08" db="EMBL/GenBank/DDBJ databases">
        <title>Sequencing the genomes of 1000 actinobacteria strains.</title>
        <authorList>
            <person name="Klenk H.-P."/>
        </authorList>
    </citation>
    <scope>NUCLEOTIDE SEQUENCE [LARGE SCALE GENOMIC DNA]</scope>
    <source>
        <strain evidence="2 3">DSM 27099</strain>
    </source>
</reference>
<sequence>MSQGANSGSSGVSPATALAFAGTGFIALAICGLGLASLVTNTDVIVTTGLGQVPGVVGFLAATAAWAAVVWVGVRRSHPSFFTAGWACAASYVAYVAVTGIAAAVAVSDLAVGTSVSAALAVGWPGGIIALSAFTAAWSAVALVRTRARPPQWPWEG</sequence>
<accession>A0A7W4YLG6</accession>
<keyword evidence="1" id="KW-1133">Transmembrane helix</keyword>
<evidence type="ECO:0000256" key="1">
    <source>
        <dbReference type="SAM" id="Phobius"/>
    </source>
</evidence>
<evidence type="ECO:0000313" key="3">
    <source>
        <dbReference type="Proteomes" id="UP000529310"/>
    </source>
</evidence>
<protein>
    <submittedName>
        <fullName evidence="2">Uncharacterized protein</fullName>
    </submittedName>
</protein>
<gene>
    <name evidence="2" type="ORF">FHX49_000981</name>
</gene>
<feature type="transmembrane region" description="Helical" evidence="1">
    <location>
        <begin position="119"/>
        <end position="144"/>
    </location>
</feature>
<dbReference type="RefSeq" id="WP_165139840.1">
    <property type="nucleotide sequence ID" value="NZ_CP049255.1"/>
</dbReference>
<feature type="transmembrane region" description="Helical" evidence="1">
    <location>
        <begin position="86"/>
        <end position="107"/>
    </location>
</feature>
<evidence type="ECO:0000313" key="2">
    <source>
        <dbReference type="EMBL" id="MBB2975415.1"/>
    </source>
</evidence>
<proteinExistence type="predicted"/>
<dbReference type="EMBL" id="JACHWQ010000002">
    <property type="protein sequence ID" value="MBB2975415.1"/>
    <property type="molecule type" value="Genomic_DNA"/>
</dbReference>
<dbReference type="Proteomes" id="UP000529310">
    <property type="component" value="Unassembled WGS sequence"/>
</dbReference>
<keyword evidence="1" id="KW-0812">Transmembrane</keyword>
<keyword evidence="1" id="KW-0472">Membrane</keyword>
<name>A0A7W4YLG6_9MICO</name>